<reference evidence="2" key="2">
    <citation type="journal article" date="2021" name="PeerJ">
        <title>Extensive microbial diversity within the chicken gut microbiome revealed by metagenomics and culture.</title>
        <authorList>
            <person name="Gilroy R."/>
            <person name="Ravi A."/>
            <person name="Getino M."/>
            <person name="Pursley I."/>
            <person name="Horton D.L."/>
            <person name="Alikhan N.F."/>
            <person name="Baker D."/>
            <person name="Gharbi K."/>
            <person name="Hall N."/>
            <person name="Watson M."/>
            <person name="Adriaenssens E.M."/>
            <person name="Foster-Nyarko E."/>
            <person name="Jarju S."/>
            <person name="Secka A."/>
            <person name="Antonio M."/>
            <person name="Oren A."/>
            <person name="Chaudhuri R.R."/>
            <person name="La Ragione R."/>
            <person name="Hildebrand F."/>
            <person name="Pallen M.J."/>
        </authorList>
    </citation>
    <scope>NUCLEOTIDE SEQUENCE</scope>
    <source>
        <strain evidence="2">1383</strain>
    </source>
</reference>
<proteinExistence type="predicted"/>
<dbReference type="InterPro" id="IPR052735">
    <property type="entry name" value="NAD_biosynth-regulator"/>
</dbReference>
<dbReference type="PANTHER" id="PTHR37512">
    <property type="entry name" value="TRIFUNCTIONAL NAD BIOSYNTHESIS/REGULATOR PROTEIN NADR"/>
    <property type="match status" value="1"/>
</dbReference>
<organism evidence="2 3">
    <name type="scientific">Candidatus Merdimorpha stercoravium</name>
    <dbReference type="NCBI Taxonomy" id="2840863"/>
    <lineage>
        <taxon>Bacteria</taxon>
        <taxon>Pseudomonadati</taxon>
        <taxon>Bacteroidota</taxon>
        <taxon>Flavobacteriia</taxon>
        <taxon>Flavobacteriales</taxon>
        <taxon>Candidatus Merdimorpha</taxon>
    </lineage>
</organism>
<evidence type="ECO:0000313" key="3">
    <source>
        <dbReference type="Proteomes" id="UP000824161"/>
    </source>
</evidence>
<dbReference type="EMBL" id="DVLY01000181">
    <property type="protein sequence ID" value="HIT98591.1"/>
    <property type="molecule type" value="Genomic_DNA"/>
</dbReference>
<dbReference type="InterPro" id="IPR038727">
    <property type="entry name" value="NadR/Ttd14_AAA_dom"/>
</dbReference>
<sequence length="175" mass="19944">MKKIVLLGPECSGKTTLARELARRYDGAYAPEYSREYAERLRRSGADIGFHDVMPIVRGQLLAEQNALQSGKERIFLDGNPLAECVYSQWYYHAVPRELTDLLRQRTYDFYLLCYPDLCWIPDPARDMPTGRENIFRLFEKEVAASGVPYHIVRGEGASRQASAENALRQSGLLP</sequence>
<dbReference type="InterPro" id="IPR027417">
    <property type="entry name" value="P-loop_NTPase"/>
</dbReference>
<dbReference type="Proteomes" id="UP000824161">
    <property type="component" value="Unassembled WGS sequence"/>
</dbReference>
<feature type="domain" description="NadR/Ttd14 AAA" evidence="1">
    <location>
        <begin position="3"/>
        <end position="160"/>
    </location>
</feature>
<dbReference type="SUPFAM" id="SSF52540">
    <property type="entry name" value="P-loop containing nucleoside triphosphate hydrolases"/>
    <property type="match status" value="1"/>
</dbReference>
<accession>A0A9D1HAP1</accession>
<protein>
    <submittedName>
        <fullName evidence="2">ATP-binding protein</fullName>
    </submittedName>
</protein>
<comment type="caution">
    <text evidence="2">The sequence shown here is derived from an EMBL/GenBank/DDBJ whole genome shotgun (WGS) entry which is preliminary data.</text>
</comment>
<reference evidence="2" key="1">
    <citation type="submission" date="2020-10" db="EMBL/GenBank/DDBJ databases">
        <authorList>
            <person name="Gilroy R."/>
        </authorList>
    </citation>
    <scope>NUCLEOTIDE SEQUENCE</scope>
    <source>
        <strain evidence="2">1383</strain>
    </source>
</reference>
<dbReference type="Pfam" id="PF13521">
    <property type="entry name" value="AAA_28"/>
    <property type="match status" value="1"/>
</dbReference>
<dbReference type="GO" id="GO:0005524">
    <property type="term" value="F:ATP binding"/>
    <property type="evidence" value="ECO:0007669"/>
    <property type="project" value="UniProtKB-KW"/>
</dbReference>
<gene>
    <name evidence="2" type="ORF">IAC44_07125</name>
</gene>
<keyword evidence="2" id="KW-0067">ATP-binding</keyword>
<dbReference type="AlphaFoldDB" id="A0A9D1HAP1"/>
<keyword evidence="2" id="KW-0547">Nucleotide-binding</keyword>
<evidence type="ECO:0000259" key="1">
    <source>
        <dbReference type="Pfam" id="PF13521"/>
    </source>
</evidence>
<evidence type="ECO:0000313" key="2">
    <source>
        <dbReference type="EMBL" id="HIT98591.1"/>
    </source>
</evidence>
<dbReference type="Gene3D" id="3.40.50.300">
    <property type="entry name" value="P-loop containing nucleotide triphosphate hydrolases"/>
    <property type="match status" value="1"/>
</dbReference>
<name>A0A9D1HAP1_9FLAO</name>
<dbReference type="PANTHER" id="PTHR37512:SF1">
    <property type="entry name" value="NADR_TTD14 AAA DOMAIN-CONTAINING PROTEIN"/>
    <property type="match status" value="1"/>
</dbReference>